<organism evidence="2 3">
    <name type="scientific">Gossypium stocksii</name>
    <dbReference type="NCBI Taxonomy" id="47602"/>
    <lineage>
        <taxon>Eukaryota</taxon>
        <taxon>Viridiplantae</taxon>
        <taxon>Streptophyta</taxon>
        <taxon>Embryophyta</taxon>
        <taxon>Tracheophyta</taxon>
        <taxon>Spermatophyta</taxon>
        <taxon>Magnoliopsida</taxon>
        <taxon>eudicotyledons</taxon>
        <taxon>Gunneridae</taxon>
        <taxon>Pentapetalae</taxon>
        <taxon>rosids</taxon>
        <taxon>malvids</taxon>
        <taxon>Malvales</taxon>
        <taxon>Malvaceae</taxon>
        <taxon>Malvoideae</taxon>
        <taxon>Gossypium</taxon>
    </lineage>
</organism>
<dbReference type="Proteomes" id="UP000828251">
    <property type="component" value="Unassembled WGS sequence"/>
</dbReference>
<name>A0A9D3ZTE0_9ROSI</name>
<keyword evidence="3" id="KW-1185">Reference proteome</keyword>
<accession>A0A9D3ZTE0</accession>
<evidence type="ECO:0000313" key="3">
    <source>
        <dbReference type="Proteomes" id="UP000828251"/>
    </source>
</evidence>
<sequence>MKASSTKAKSQELSRADNDPLELPLGPITRARAKRFKDATLALVDRVWGKIIANFIENSWTSKPSKQCMFLQAQ</sequence>
<feature type="compositionally biased region" description="Basic and acidic residues" evidence="1">
    <location>
        <begin position="9"/>
        <end position="18"/>
    </location>
</feature>
<evidence type="ECO:0000256" key="1">
    <source>
        <dbReference type="SAM" id="MobiDB-lite"/>
    </source>
</evidence>
<reference evidence="2 3" key="1">
    <citation type="journal article" date="2021" name="Plant Biotechnol. J.">
        <title>Multi-omics assisted identification of the key and species-specific regulatory components of drought-tolerant mechanisms in Gossypium stocksii.</title>
        <authorList>
            <person name="Yu D."/>
            <person name="Ke L."/>
            <person name="Zhang D."/>
            <person name="Wu Y."/>
            <person name="Sun Y."/>
            <person name="Mei J."/>
            <person name="Sun J."/>
            <person name="Sun Y."/>
        </authorList>
    </citation>
    <scope>NUCLEOTIDE SEQUENCE [LARGE SCALE GENOMIC DNA]</scope>
    <source>
        <strain evidence="3">cv. E1</strain>
        <tissue evidence="2">Leaf</tissue>
    </source>
</reference>
<evidence type="ECO:0000313" key="2">
    <source>
        <dbReference type="EMBL" id="KAH1064868.1"/>
    </source>
</evidence>
<comment type="caution">
    <text evidence="2">The sequence shown here is derived from an EMBL/GenBank/DDBJ whole genome shotgun (WGS) entry which is preliminary data.</text>
</comment>
<proteinExistence type="predicted"/>
<protein>
    <submittedName>
        <fullName evidence="2">Uncharacterized protein</fullName>
    </submittedName>
</protein>
<feature type="region of interest" description="Disordered" evidence="1">
    <location>
        <begin position="1"/>
        <end position="25"/>
    </location>
</feature>
<dbReference type="EMBL" id="JAIQCV010000009">
    <property type="protein sequence ID" value="KAH1064868.1"/>
    <property type="molecule type" value="Genomic_DNA"/>
</dbReference>
<dbReference type="OrthoDB" id="1114054at2759"/>
<gene>
    <name evidence="2" type="ORF">J1N35_029855</name>
</gene>
<dbReference type="AlphaFoldDB" id="A0A9D3ZTE0"/>